<name>A0AAE0TBJ0_9BIVA</name>
<reference evidence="3" key="1">
    <citation type="journal article" date="2021" name="Genome Biol. Evol.">
        <title>A High-Quality Reference Genome for a Parasitic Bivalve with Doubly Uniparental Inheritance (Bivalvia: Unionida).</title>
        <authorList>
            <person name="Smith C.H."/>
        </authorList>
    </citation>
    <scope>NUCLEOTIDE SEQUENCE</scope>
    <source>
        <strain evidence="3">CHS0354</strain>
    </source>
</reference>
<reference evidence="3" key="2">
    <citation type="journal article" date="2021" name="Genome Biol. Evol.">
        <title>Developing a high-quality reference genome for a parasitic bivalve with doubly uniparental inheritance (Bivalvia: Unionida).</title>
        <authorList>
            <person name="Smith C.H."/>
        </authorList>
    </citation>
    <scope>NUCLEOTIDE SEQUENCE</scope>
    <source>
        <strain evidence="3">CHS0354</strain>
        <tissue evidence="3">Mantle</tissue>
    </source>
</reference>
<evidence type="ECO:0000256" key="2">
    <source>
        <dbReference type="SAM" id="SignalP"/>
    </source>
</evidence>
<feature type="region of interest" description="Disordered" evidence="1">
    <location>
        <begin position="266"/>
        <end position="349"/>
    </location>
</feature>
<dbReference type="Proteomes" id="UP001195483">
    <property type="component" value="Unassembled WGS sequence"/>
</dbReference>
<reference evidence="3" key="3">
    <citation type="submission" date="2023-05" db="EMBL/GenBank/DDBJ databases">
        <authorList>
            <person name="Smith C.H."/>
        </authorList>
    </citation>
    <scope>NUCLEOTIDE SEQUENCE</scope>
    <source>
        <strain evidence="3">CHS0354</strain>
        <tissue evidence="3">Mantle</tissue>
    </source>
</reference>
<organism evidence="3 4">
    <name type="scientific">Potamilus streckersoni</name>
    <dbReference type="NCBI Taxonomy" id="2493646"/>
    <lineage>
        <taxon>Eukaryota</taxon>
        <taxon>Metazoa</taxon>
        <taxon>Spiralia</taxon>
        <taxon>Lophotrochozoa</taxon>
        <taxon>Mollusca</taxon>
        <taxon>Bivalvia</taxon>
        <taxon>Autobranchia</taxon>
        <taxon>Heteroconchia</taxon>
        <taxon>Palaeoheterodonta</taxon>
        <taxon>Unionida</taxon>
        <taxon>Unionoidea</taxon>
        <taxon>Unionidae</taxon>
        <taxon>Ambleminae</taxon>
        <taxon>Lampsilini</taxon>
        <taxon>Potamilus</taxon>
    </lineage>
</organism>
<evidence type="ECO:0000313" key="4">
    <source>
        <dbReference type="Proteomes" id="UP001195483"/>
    </source>
</evidence>
<sequence>MLALLIIFAPAQVPDLYADEPYTGGTPAGRSSGRAIFPDYNNSTRQPEGADPLPPTLRPKNSAGYPPGSENGNGENLPGGGLAPGSLNAPRNDRSEWGYDLDKSKNLPVVSTQPLNKEDTPAESATAPGEEPNIYVDSVIYNEELIEAGRTQIIQINLANRRKLTGSHEMRLRITKPDGKNEYLSFRNVRVTGRTVEPVIYRYPSDKTLEGEYRTQVSLHRNGEPRPLYVYDSPFIFNAYLREGHAGRESSLGAVDGAEPGSFIGVPGAAGGAGGQLPGNGQTSADGNKLLPDAAGADELQGAGTGVSASNQTQGAQGGNTRAGAAGTPGSRTAVSGGRTAGGTQTTRLNPNNVIDLEWKDLKISNSNILRGESTSGYVYLTNNSAHIAENVTYTFYLAPELLKDNYSQSTQILTGSYPFVAPGETKLIQIPIDIKQDVLPGTYVVIGEIDRSIPFPN</sequence>
<dbReference type="AlphaFoldDB" id="A0AAE0TBJ0"/>
<evidence type="ECO:0000313" key="3">
    <source>
        <dbReference type="EMBL" id="KAK3606814.1"/>
    </source>
</evidence>
<dbReference type="EMBL" id="JAEAOA010001141">
    <property type="protein sequence ID" value="KAK3606814.1"/>
    <property type="molecule type" value="Genomic_DNA"/>
</dbReference>
<feature type="signal peptide" evidence="2">
    <location>
        <begin position="1"/>
        <end position="18"/>
    </location>
</feature>
<evidence type="ECO:0000256" key="1">
    <source>
        <dbReference type="SAM" id="MobiDB-lite"/>
    </source>
</evidence>
<accession>A0AAE0TBJ0</accession>
<protein>
    <submittedName>
        <fullName evidence="3">Uncharacterized protein</fullName>
    </submittedName>
</protein>
<keyword evidence="4" id="KW-1185">Reference proteome</keyword>
<feature type="compositionally biased region" description="Low complexity" evidence="1">
    <location>
        <begin position="64"/>
        <end position="76"/>
    </location>
</feature>
<feature type="compositionally biased region" description="Basic and acidic residues" evidence="1">
    <location>
        <begin position="91"/>
        <end position="105"/>
    </location>
</feature>
<proteinExistence type="predicted"/>
<comment type="caution">
    <text evidence="3">The sequence shown here is derived from an EMBL/GenBank/DDBJ whole genome shotgun (WGS) entry which is preliminary data.</text>
</comment>
<feature type="region of interest" description="Disordered" evidence="1">
    <location>
        <begin position="24"/>
        <end position="130"/>
    </location>
</feature>
<feature type="chain" id="PRO_5042057764" evidence="2">
    <location>
        <begin position="19"/>
        <end position="458"/>
    </location>
</feature>
<keyword evidence="2" id="KW-0732">Signal</keyword>
<feature type="compositionally biased region" description="Gly residues" evidence="1">
    <location>
        <begin position="268"/>
        <end position="278"/>
    </location>
</feature>
<gene>
    <name evidence="3" type="ORF">CHS0354_018408</name>
</gene>